<keyword evidence="2" id="KW-1185">Reference proteome</keyword>
<organism evidence="1 2">
    <name type="scientific">Spodoptera littoralis</name>
    <name type="common">Egyptian cotton leafworm</name>
    <dbReference type="NCBI Taxonomy" id="7109"/>
    <lineage>
        <taxon>Eukaryota</taxon>
        <taxon>Metazoa</taxon>
        <taxon>Ecdysozoa</taxon>
        <taxon>Arthropoda</taxon>
        <taxon>Hexapoda</taxon>
        <taxon>Insecta</taxon>
        <taxon>Pterygota</taxon>
        <taxon>Neoptera</taxon>
        <taxon>Endopterygota</taxon>
        <taxon>Lepidoptera</taxon>
        <taxon>Glossata</taxon>
        <taxon>Ditrysia</taxon>
        <taxon>Noctuoidea</taxon>
        <taxon>Noctuidae</taxon>
        <taxon>Amphipyrinae</taxon>
        <taxon>Spodoptera</taxon>
    </lineage>
</organism>
<gene>
    <name evidence="1" type="ORF">SPLIT_LOCUS1876</name>
</gene>
<evidence type="ECO:0000313" key="2">
    <source>
        <dbReference type="Proteomes" id="UP001153321"/>
    </source>
</evidence>
<dbReference type="EMBL" id="LR824544">
    <property type="protein sequence ID" value="CAH1636514.1"/>
    <property type="molecule type" value="Genomic_DNA"/>
</dbReference>
<proteinExistence type="predicted"/>
<evidence type="ECO:0000313" key="1">
    <source>
        <dbReference type="EMBL" id="CAH1636514.1"/>
    </source>
</evidence>
<accession>A0A9P0HZV9</accession>
<name>A0A9P0HZV9_SPOLI</name>
<dbReference type="AlphaFoldDB" id="A0A9P0HZV9"/>
<dbReference type="Proteomes" id="UP001153321">
    <property type="component" value="Chromosome 13"/>
</dbReference>
<protein>
    <submittedName>
        <fullName evidence="1">Uncharacterized protein</fullName>
    </submittedName>
</protein>
<reference evidence="1" key="1">
    <citation type="submission" date="2022-02" db="EMBL/GenBank/DDBJ databases">
        <authorList>
            <person name="King R."/>
        </authorList>
    </citation>
    <scope>NUCLEOTIDE SEQUENCE</scope>
</reference>
<sequence length="112" mass="13154">MTRTDEKSQHHCISNRCVSTPLEKILIRKNINVNVRMEGQYAKRGCERDKELLFYTCQSSPGAGSRPYLIRFFRGCSPNYECDWRIELFGIFEFCYNTDRVHNSNVVCYGIK</sequence>